<dbReference type="RefSeq" id="WP_210658473.1">
    <property type="nucleotide sequence ID" value="NZ_JAGKQQ010000001.1"/>
</dbReference>
<comment type="caution">
    <text evidence="2">The sequence shown here is derived from an EMBL/GenBank/DDBJ whole genome shotgun (WGS) entry which is preliminary data.</text>
</comment>
<evidence type="ECO:0000313" key="2">
    <source>
        <dbReference type="EMBL" id="MBP3958462.1"/>
    </source>
</evidence>
<accession>A0ABS5BXJ6</accession>
<proteinExistence type="predicted"/>
<evidence type="ECO:0008006" key="4">
    <source>
        <dbReference type="Google" id="ProtNLM"/>
    </source>
</evidence>
<feature type="signal peptide" evidence="1">
    <location>
        <begin position="1"/>
        <end position="19"/>
    </location>
</feature>
<protein>
    <recommendedName>
        <fullName evidence="4">Serine protease</fullName>
    </recommendedName>
</protein>
<sequence>MRYALLSCVSALLVAAAGAAPVPPPNAREAPPLIEKLGSEDFAEREAATKRLDELGLLALSELRAATQSENAEIADRAKDLVRKIERRAANDRALAPTLVDLDLKDQPLDTVLAALSKQAEGEVVLGGLKAGELAGKKVTIATGKVPFWTAVLKVCDAAELQIAGAGGFFAPGAAPYTSRLDKKGAGTGVALRVAANPSKAVILEARDGKSRPASVHGAALIEAFEVPKIAAPKTVASVVLQVWPEPKLVWQSAADVKVTKATDAEGRKLVPDFTPTVTRPQVQRLKDGGVVVVRNADGTVTLVNLNATAPLDVGPNFTPNARQVIVKLKTGASAASELVGSVYGLVRSPAEPLVVVSLGAKDAVTATGPVGCEVTAALRADAKGKQFVDVKLAYDPLRVDPVRTSDELPDVKPAPNGNQTVHGLRITDSEGRAFDASLAKASNDFDGRGQRRIVLTMQLELPVTKDGPTTPAKLVFWGHYAKSVEVPFALKGVPLVGGAK</sequence>
<evidence type="ECO:0000256" key="1">
    <source>
        <dbReference type="SAM" id="SignalP"/>
    </source>
</evidence>
<name>A0ABS5BXJ6_9BACT</name>
<evidence type="ECO:0000313" key="3">
    <source>
        <dbReference type="Proteomes" id="UP000676565"/>
    </source>
</evidence>
<dbReference type="Proteomes" id="UP000676565">
    <property type="component" value="Unassembled WGS sequence"/>
</dbReference>
<feature type="chain" id="PRO_5045245883" description="Serine protease" evidence="1">
    <location>
        <begin position="20"/>
        <end position="501"/>
    </location>
</feature>
<reference evidence="2 3" key="1">
    <citation type="submission" date="2021-04" db="EMBL/GenBank/DDBJ databases">
        <authorList>
            <person name="Ivanova A."/>
        </authorList>
    </citation>
    <scope>NUCLEOTIDE SEQUENCE [LARGE SCALE GENOMIC DNA]</scope>
    <source>
        <strain evidence="2 3">G18</strain>
    </source>
</reference>
<keyword evidence="3" id="KW-1185">Reference proteome</keyword>
<gene>
    <name evidence="2" type="ORF">J8F10_24710</name>
</gene>
<dbReference type="EMBL" id="JAGKQQ010000001">
    <property type="protein sequence ID" value="MBP3958462.1"/>
    <property type="molecule type" value="Genomic_DNA"/>
</dbReference>
<organism evidence="2 3">
    <name type="scientific">Gemmata palustris</name>
    <dbReference type="NCBI Taxonomy" id="2822762"/>
    <lineage>
        <taxon>Bacteria</taxon>
        <taxon>Pseudomonadati</taxon>
        <taxon>Planctomycetota</taxon>
        <taxon>Planctomycetia</taxon>
        <taxon>Gemmatales</taxon>
        <taxon>Gemmataceae</taxon>
        <taxon>Gemmata</taxon>
    </lineage>
</organism>
<keyword evidence="1" id="KW-0732">Signal</keyword>